<name>A0AB73BXQ9_9FUSO</name>
<dbReference type="RefSeq" id="WP_226929745.1">
    <property type="nucleotide sequence ID" value="NZ_JAAC01000040.1"/>
</dbReference>
<dbReference type="PROSITE" id="PS51257">
    <property type="entry name" value="PROKAR_LIPOPROTEIN"/>
    <property type="match status" value="1"/>
</dbReference>
<proteinExistence type="predicted"/>
<dbReference type="EMBL" id="JAAC01000040">
    <property type="protein sequence ID" value="KDE64403.1"/>
    <property type="molecule type" value="Genomic_DNA"/>
</dbReference>
<comment type="caution">
    <text evidence="2">The sequence shown here is derived from an EMBL/GenBank/DDBJ whole genome shotgun (WGS) entry which is preliminary data.</text>
</comment>
<gene>
    <name evidence="2" type="ORF">FUSO3_02955</name>
</gene>
<evidence type="ECO:0000256" key="1">
    <source>
        <dbReference type="SAM" id="Phobius"/>
    </source>
</evidence>
<dbReference type="Proteomes" id="UP000027473">
    <property type="component" value="Unassembled WGS sequence"/>
</dbReference>
<sequence>MLLRRSHNKRAFSFLEIAIGFSILLILLSCFYPSFHLFYRSYVKVRKLSLISKEQQDLERLIKHLYAHRFSHLSPELPSFFIIRTDNITFIEADVNTLKTLISEEGDALMTQCIFQEEKNQYVKKTFVLRFFQNQLRLEHYKNGYFKTGEGICIVTDVQGHFSFKDSVLCICYSKRNENKRYENCFFISP</sequence>
<organism evidence="2 3">
    <name type="scientific">Fusobacterium necrophorum BL</name>
    <dbReference type="NCBI Taxonomy" id="1441732"/>
    <lineage>
        <taxon>Bacteria</taxon>
        <taxon>Fusobacteriati</taxon>
        <taxon>Fusobacteriota</taxon>
        <taxon>Fusobacteriia</taxon>
        <taxon>Fusobacteriales</taxon>
        <taxon>Fusobacteriaceae</taxon>
        <taxon>Fusobacterium</taxon>
    </lineage>
</organism>
<dbReference type="AlphaFoldDB" id="A0AB73BXQ9"/>
<keyword evidence="1" id="KW-0812">Transmembrane</keyword>
<reference evidence="2 3" key="1">
    <citation type="submission" date="2014-01" db="EMBL/GenBank/DDBJ databases">
        <title>Comparative genomics of Fusobacterium necrophorum wild isolates.</title>
        <authorList>
            <person name="Kittichotirat W."/>
            <person name="Bumgarner R.E."/>
            <person name="Lawrence P."/>
        </authorList>
    </citation>
    <scope>NUCLEOTIDE SEQUENCE [LARGE SCALE GENOMIC DNA]</scope>
    <source>
        <strain evidence="2 3">BL</strain>
    </source>
</reference>
<evidence type="ECO:0000313" key="3">
    <source>
        <dbReference type="Proteomes" id="UP000027473"/>
    </source>
</evidence>
<keyword evidence="1" id="KW-1133">Transmembrane helix</keyword>
<evidence type="ECO:0000313" key="2">
    <source>
        <dbReference type="EMBL" id="KDE64403.1"/>
    </source>
</evidence>
<protein>
    <recommendedName>
        <fullName evidence="4">Prepilin-type N-terminal cleavage/methylation domain-containing protein</fullName>
    </recommendedName>
</protein>
<accession>A0AB73BXQ9</accession>
<feature type="transmembrane region" description="Helical" evidence="1">
    <location>
        <begin position="12"/>
        <end position="35"/>
    </location>
</feature>
<keyword evidence="1" id="KW-0472">Membrane</keyword>
<evidence type="ECO:0008006" key="4">
    <source>
        <dbReference type="Google" id="ProtNLM"/>
    </source>
</evidence>